<keyword evidence="3" id="KW-1185">Reference proteome</keyword>
<reference evidence="2" key="1">
    <citation type="journal article" date="2021" name="J. Hered.">
        <title>Genome Assembly of Salicaceae Populus deltoides (Eastern Cottonwood) I-69 Based on Nanopore Sequencing and Hi-C Technologies.</title>
        <authorList>
            <person name="Bai S."/>
            <person name="Wu H."/>
            <person name="Zhang J."/>
            <person name="Pan Z."/>
            <person name="Zhao W."/>
            <person name="Li Z."/>
            <person name="Tong C."/>
        </authorList>
    </citation>
    <scope>NUCLEOTIDE SEQUENCE</scope>
    <source>
        <tissue evidence="2">Leaf</tissue>
    </source>
</reference>
<feature type="region of interest" description="Disordered" evidence="1">
    <location>
        <begin position="110"/>
        <end position="129"/>
    </location>
</feature>
<comment type="caution">
    <text evidence="2">The sequence shown here is derived from an EMBL/GenBank/DDBJ whole genome shotgun (WGS) entry which is preliminary data.</text>
</comment>
<dbReference type="Gene3D" id="1.10.287.110">
    <property type="entry name" value="DnaJ domain"/>
    <property type="match status" value="1"/>
</dbReference>
<protein>
    <recommendedName>
        <fullName evidence="4">DNAJ heat shock N-terminal domain-containing protein</fullName>
    </recommendedName>
</protein>
<dbReference type="EMBL" id="JACEGQ020000002">
    <property type="protein sequence ID" value="KAH8517247.1"/>
    <property type="molecule type" value="Genomic_DNA"/>
</dbReference>
<dbReference type="Gene3D" id="1.25.40.10">
    <property type="entry name" value="Tetratricopeptide repeat domain"/>
    <property type="match status" value="1"/>
</dbReference>
<dbReference type="CDD" id="cd06257">
    <property type="entry name" value="DnaJ"/>
    <property type="match status" value="1"/>
</dbReference>
<name>A0A8T2ZII1_POPDE</name>
<dbReference type="InterPro" id="IPR001623">
    <property type="entry name" value="DnaJ_domain"/>
</dbReference>
<evidence type="ECO:0000256" key="1">
    <source>
        <dbReference type="SAM" id="MobiDB-lite"/>
    </source>
</evidence>
<organism evidence="2 3">
    <name type="scientific">Populus deltoides</name>
    <name type="common">Eastern poplar</name>
    <name type="synonym">Eastern cottonwood</name>
    <dbReference type="NCBI Taxonomy" id="3696"/>
    <lineage>
        <taxon>Eukaryota</taxon>
        <taxon>Viridiplantae</taxon>
        <taxon>Streptophyta</taxon>
        <taxon>Embryophyta</taxon>
        <taxon>Tracheophyta</taxon>
        <taxon>Spermatophyta</taxon>
        <taxon>Magnoliopsida</taxon>
        <taxon>eudicotyledons</taxon>
        <taxon>Gunneridae</taxon>
        <taxon>Pentapetalae</taxon>
        <taxon>rosids</taxon>
        <taxon>fabids</taxon>
        <taxon>Malpighiales</taxon>
        <taxon>Salicaceae</taxon>
        <taxon>Saliceae</taxon>
        <taxon>Populus</taxon>
    </lineage>
</organism>
<sequence length="586" mass="64983">MVDSSSSTRKKTTMAASTSPCLSMNEKKHWWLSNRKIVDKYIKDARNLIASEEQSEIASALKLLDAALALSPRLEVALELKARSLLYLRRFKEVADMLQDYIPSLKMANDDSGSISSSDSSSQQLSRERVKLLPSDNSDPSFKCFSVSDLKKKVMAGLCKNCDKEGQWRYLVLGQACCHLGLMEDAMVLLQTGKRLTTAAFRRQSISWSEDSFSLSNFPISSDISTSTAPPTPPRNLTESESVTQLLAHIKLLLRRRTAALAALDAGLYSEAIRHFTKILEGRRGAPQGFLAECYMHRAYAYKASGRIAESIADCNKTLALEPACIQALDTRASLLETIRCLPDCLHDLEHLKLLYNSILRDRKLPGPAWKRHKVRYREIPGKLCALTTKIQELKKRVASGETRNVDYYALIGLRRGCSRSELERAHLLLSLRHKPDKSINFVERCDFANDMDLESVKDRAKMSALLLYRLLQKGYSNVMSTIMDEEAAEKQRKKAAAAAALQAAAIQTQQTTQNAKMESNPSAVEISGPNRINSNENKVASASSGSNTASVFQGVFCRDLAAVGNLLSQAGFNRPLAVKFEALSC</sequence>
<accession>A0A8T2ZII1</accession>
<dbReference type="SUPFAM" id="SSF48452">
    <property type="entry name" value="TPR-like"/>
    <property type="match status" value="1"/>
</dbReference>
<evidence type="ECO:0000313" key="2">
    <source>
        <dbReference type="EMBL" id="KAH8517247.1"/>
    </source>
</evidence>
<evidence type="ECO:0000313" key="3">
    <source>
        <dbReference type="Proteomes" id="UP000807159"/>
    </source>
</evidence>
<evidence type="ECO:0008006" key="4">
    <source>
        <dbReference type="Google" id="ProtNLM"/>
    </source>
</evidence>
<dbReference type="PANTHER" id="PTHR46816">
    <property type="entry name" value="OS01G0273500 PROTEIN"/>
    <property type="match status" value="1"/>
</dbReference>
<gene>
    <name evidence="2" type="ORF">H0E87_005265</name>
</gene>
<dbReference type="InterPro" id="IPR036869">
    <property type="entry name" value="J_dom_sf"/>
</dbReference>
<feature type="compositionally biased region" description="Polar residues" evidence="1">
    <location>
        <begin position="531"/>
        <end position="545"/>
    </location>
</feature>
<dbReference type="PANTHER" id="PTHR46816:SF1">
    <property type="entry name" value="TETRATRICOPEPTIDE REPEAT (TPR)-LIKE SUPERFAMILY PROTEIN"/>
    <property type="match status" value="1"/>
</dbReference>
<dbReference type="InterPro" id="IPR019734">
    <property type="entry name" value="TPR_rpt"/>
</dbReference>
<feature type="region of interest" description="Disordered" evidence="1">
    <location>
        <begin position="511"/>
        <end position="545"/>
    </location>
</feature>
<feature type="compositionally biased region" description="Low complexity" evidence="1">
    <location>
        <begin position="110"/>
        <end position="122"/>
    </location>
</feature>
<proteinExistence type="predicted"/>
<dbReference type="SUPFAM" id="SSF46565">
    <property type="entry name" value="Chaperone J-domain"/>
    <property type="match status" value="1"/>
</dbReference>
<dbReference type="AlphaFoldDB" id="A0A8T2ZII1"/>
<dbReference type="InterPro" id="IPR011990">
    <property type="entry name" value="TPR-like_helical_dom_sf"/>
</dbReference>
<dbReference type="Proteomes" id="UP000807159">
    <property type="component" value="Chromosome 2"/>
</dbReference>
<dbReference type="SMART" id="SM00028">
    <property type="entry name" value="TPR"/>
    <property type="match status" value="1"/>
</dbReference>